<dbReference type="InterPro" id="IPR003593">
    <property type="entry name" value="AAA+_ATPase"/>
</dbReference>
<dbReference type="EMBL" id="JAQLWV010000011">
    <property type="protein sequence ID" value="MDB7933220.1"/>
    <property type="molecule type" value="Genomic_DNA"/>
</dbReference>
<evidence type="ECO:0000313" key="10">
    <source>
        <dbReference type="Proteomes" id="UP000434475"/>
    </source>
</evidence>
<dbReference type="Proteomes" id="UP001211006">
    <property type="component" value="Unassembled WGS sequence"/>
</dbReference>
<dbReference type="SUPFAM" id="SSF52540">
    <property type="entry name" value="P-loop containing nucleoside triphosphate hydrolases"/>
    <property type="match status" value="1"/>
</dbReference>
<dbReference type="InterPro" id="IPR027417">
    <property type="entry name" value="P-loop_NTPase"/>
</dbReference>
<reference evidence="9 10" key="1">
    <citation type="journal article" date="2019" name="Nat. Med.">
        <title>A library of human gut bacterial isolates paired with longitudinal multiomics data enables mechanistic microbiome research.</title>
        <authorList>
            <person name="Poyet M."/>
            <person name="Groussin M."/>
            <person name="Gibbons S.M."/>
            <person name="Avila-Pacheco J."/>
            <person name="Jiang X."/>
            <person name="Kearney S.M."/>
            <person name="Perrotta A.R."/>
            <person name="Berdy B."/>
            <person name="Zhao S."/>
            <person name="Lieberman T.D."/>
            <person name="Swanson P.K."/>
            <person name="Smith M."/>
            <person name="Roesemann S."/>
            <person name="Alexander J.E."/>
            <person name="Rich S.A."/>
            <person name="Livny J."/>
            <person name="Vlamakis H."/>
            <person name="Clish C."/>
            <person name="Bullock K."/>
            <person name="Deik A."/>
            <person name="Scott J."/>
            <person name="Pierce K.A."/>
            <person name="Xavier R.J."/>
            <person name="Alm E.J."/>
        </authorList>
    </citation>
    <scope>NUCLEOTIDE SEQUENCE [LARGE SCALE GENOMIC DNA]</scope>
    <source>
        <strain evidence="7 10">BIOML-A2</strain>
        <strain evidence="8 9">BIOML-A5</strain>
    </source>
</reference>
<evidence type="ECO:0000313" key="7">
    <source>
        <dbReference type="EMBL" id="MSB22443.1"/>
    </source>
</evidence>
<dbReference type="EMBL" id="WKPR01000040">
    <property type="protein sequence ID" value="MSB22443.1"/>
    <property type="molecule type" value="Genomic_DNA"/>
</dbReference>
<evidence type="ECO:0000313" key="6">
    <source>
        <dbReference type="EMBL" id="MDB7933220.1"/>
    </source>
</evidence>
<evidence type="ECO:0000256" key="2">
    <source>
        <dbReference type="ARBA" id="ARBA00022741"/>
    </source>
</evidence>
<evidence type="ECO:0000313" key="5">
    <source>
        <dbReference type="EMBL" id="MDB7904616.1"/>
    </source>
</evidence>
<dbReference type="PANTHER" id="PTHR42794">
    <property type="entry name" value="HEMIN IMPORT ATP-BINDING PROTEIN HMUV"/>
    <property type="match status" value="1"/>
</dbReference>
<sequence>MIEAKQVRYGIRSREILRGVDFRVEKGEFVGLIGPNGSGKSTFLKNVYKVLRPQAGELTLMGDDLLAMSNREMAQRLAVMVQEQEAAFDFTVEEVVMMGRQARKRLLETDSREDRALVGEILARTGLASLREQGFSTLSGGEKQRVLIARALAQQTAVLVLDEPTNHLDIKYQLQLMELVRGSGCTVVAAIHDLNLAAAYCHRLYALKDGVIVGEGAPKELLTPAFLREVYEVEAEVLTGRDGSLRVFFYPSRIS</sequence>
<evidence type="ECO:0000259" key="4">
    <source>
        <dbReference type="PROSITE" id="PS50893"/>
    </source>
</evidence>
<feature type="domain" description="ABC transporter" evidence="4">
    <location>
        <begin position="2"/>
        <end position="234"/>
    </location>
</feature>
<dbReference type="Proteomes" id="UP001211173">
    <property type="component" value="Unassembled WGS sequence"/>
</dbReference>
<evidence type="ECO:0000256" key="3">
    <source>
        <dbReference type="ARBA" id="ARBA00022840"/>
    </source>
</evidence>
<evidence type="ECO:0000256" key="1">
    <source>
        <dbReference type="ARBA" id="ARBA00022448"/>
    </source>
</evidence>
<dbReference type="InterPro" id="IPR017871">
    <property type="entry name" value="ABC_transporter-like_CS"/>
</dbReference>
<dbReference type="Gene3D" id="3.40.50.300">
    <property type="entry name" value="P-loop containing nucleotide triphosphate hydrolases"/>
    <property type="match status" value="1"/>
</dbReference>
<dbReference type="PROSITE" id="PS00211">
    <property type="entry name" value="ABC_TRANSPORTER_1"/>
    <property type="match status" value="1"/>
</dbReference>
<organism evidence="8 9">
    <name type="scientific">Flavonifractor plautii</name>
    <name type="common">Fusobacterium plautii</name>
    <dbReference type="NCBI Taxonomy" id="292800"/>
    <lineage>
        <taxon>Bacteria</taxon>
        <taxon>Bacillati</taxon>
        <taxon>Bacillota</taxon>
        <taxon>Clostridia</taxon>
        <taxon>Eubacteriales</taxon>
        <taxon>Oscillospiraceae</taxon>
        <taxon>Flavonifractor</taxon>
    </lineage>
</organism>
<dbReference type="SMART" id="SM00382">
    <property type="entry name" value="AAA"/>
    <property type="match status" value="1"/>
</dbReference>
<accession>A0A174UKC6</accession>
<dbReference type="GO" id="GO:0016887">
    <property type="term" value="F:ATP hydrolysis activity"/>
    <property type="evidence" value="ECO:0007669"/>
    <property type="project" value="InterPro"/>
</dbReference>
<dbReference type="GO" id="GO:0005524">
    <property type="term" value="F:ATP binding"/>
    <property type="evidence" value="ECO:0007669"/>
    <property type="project" value="UniProtKB-KW"/>
</dbReference>
<dbReference type="InterPro" id="IPR003439">
    <property type="entry name" value="ABC_transporter-like_ATP-bd"/>
</dbReference>
<keyword evidence="3 8" id="KW-0067">ATP-binding</keyword>
<keyword evidence="2" id="KW-0547">Nucleotide-binding</keyword>
<dbReference type="PROSITE" id="PS50893">
    <property type="entry name" value="ABC_TRANSPORTER_2"/>
    <property type="match status" value="1"/>
</dbReference>
<dbReference type="EMBL" id="JAQLWO010000001">
    <property type="protein sequence ID" value="MDB7904616.1"/>
    <property type="molecule type" value="Genomic_DNA"/>
</dbReference>
<dbReference type="RefSeq" id="WP_007489618.1">
    <property type="nucleotide sequence ID" value="NZ_BAABZG010000001.1"/>
</dbReference>
<reference evidence="5" key="2">
    <citation type="submission" date="2023-01" db="EMBL/GenBank/DDBJ databases">
        <title>Human gut microbiome strain richness.</title>
        <authorList>
            <person name="Chen-Liaw A."/>
        </authorList>
    </citation>
    <scope>NUCLEOTIDE SEQUENCE</scope>
    <source>
        <strain evidence="6">1001287st1_F4_1001285I_161205</strain>
        <strain evidence="5">2225st1_A6_2225SCRN_200828</strain>
    </source>
</reference>
<keyword evidence="1" id="KW-0813">Transport</keyword>
<dbReference type="PANTHER" id="PTHR42794:SF2">
    <property type="entry name" value="ABC TRANSPORTER ATP-BINDING PROTEIN"/>
    <property type="match status" value="1"/>
</dbReference>
<dbReference type="Proteomes" id="UP000429811">
    <property type="component" value="Unassembled WGS sequence"/>
</dbReference>
<dbReference type="GeneID" id="63974039"/>
<dbReference type="EMBL" id="WKPO01000012">
    <property type="protein sequence ID" value="MSB49129.1"/>
    <property type="molecule type" value="Genomic_DNA"/>
</dbReference>
<evidence type="ECO:0000313" key="9">
    <source>
        <dbReference type="Proteomes" id="UP000429811"/>
    </source>
</evidence>
<evidence type="ECO:0000313" key="8">
    <source>
        <dbReference type="EMBL" id="MSB49129.1"/>
    </source>
</evidence>
<dbReference type="Pfam" id="PF00005">
    <property type="entry name" value="ABC_tran"/>
    <property type="match status" value="1"/>
</dbReference>
<proteinExistence type="predicted"/>
<name>A0A174UKC6_FLAPL</name>
<dbReference type="Proteomes" id="UP000434475">
    <property type="component" value="Unassembled WGS sequence"/>
</dbReference>
<comment type="caution">
    <text evidence="8">The sequence shown here is derived from an EMBL/GenBank/DDBJ whole genome shotgun (WGS) entry which is preliminary data.</text>
</comment>
<protein>
    <submittedName>
        <fullName evidence="5">ABC transporter ATP-binding protein</fullName>
    </submittedName>
    <submittedName>
        <fullName evidence="8">ATP-binding cassette domain-containing protein</fullName>
    </submittedName>
</protein>
<dbReference type="CDD" id="cd03214">
    <property type="entry name" value="ABC_Iron-Siderophores_B12_Hemin"/>
    <property type="match status" value="1"/>
</dbReference>
<gene>
    <name evidence="8" type="ORF">GKE90_10515</name>
    <name evidence="7" type="ORF">GKE97_23560</name>
    <name evidence="5" type="ORF">PND83_01360</name>
    <name evidence="6" type="ORF">PNE06_09060</name>
</gene>
<dbReference type="AlphaFoldDB" id="A0A174UKC6"/>
<dbReference type="FunFam" id="3.40.50.300:FF:000134">
    <property type="entry name" value="Iron-enterobactin ABC transporter ATP-binding protein"/>
    <property type="match status" value="1"/>
</dbReference>